<dbReference type="EMBL" id="JACMSC010000018">
    <property type="protein sequence ID" value="KAG6477294.1"/>
    <property type="molecule type" value="Genomic_DNA"/>
</dbReference>
<dbReference type="GO" id="GO:0009507">
    <property type="term" value="C:chloroplast"/>
    <property type="evidence" value="ECO:0007669"/>
    <property type="project" value="UniProtKB-SubCell"/>
</dbReference>
<accession>A0A8J5EYG4</accession>
<comment type="similarity">
    <text evidence="2">Belongs to the AB hydrolase superfamily. Lipase family.</text>
</comment>
<dbReference type="InterPro" id="IPR002921">
    <property type="entry name" value="Fungal_lipase-type"/>
</dbReference>
<name>A0A8J5EYG4_ZINOF</name>
<evidence type="ECO:0000256" key="3">
    <source>
        <dbReference type="ARBA" id="ARBA00022528"/>
    </source>
</evidence>
<evidence type="ECO:0000256" key="6">
    <source>
        <dbReference type="ARBA" id="ARBA00022946"/>
    </source>
</evidence>
<dbReference type="CDD" id="cd00519">
    <property type="entry name" value="Lipase_3"/>
    <property type="match status" value="1"/>
</dbReference>
<feature type="domain" description="Fungal lipase-type" evidence="9">
    <location>
        <begin position="179"/>
        <end position="335"/>
    </location>
</feature>
<dbReference type="PANTHER" id="PTHR31403:SF4">
    <property type="entry name" value="PHOSPHOLIPASE A1-IALPHA2, CHLOROPLASTIC"/>
    <property type="match status" value="1"/>
</dbReference>
<keyword evidence="5" id="KW-0378">Hydrolase</keyword>
<keyword evidence="7" id="KW-0442">Lipid degradation</keyword>
<protein>
    <recommendedName>
        <fullName evidence="9">Fungal lipase-type domain-containing protein</fullName>
    </recommendedName>
</protein>
<evidence type="ECO:0000256" key="4">
    <source>
        <dbReference type="ARBA" id="ARBA00022640"/>
    </source>
</evidence>
<evidence type="ECO:0000256" key="1">
    <source>
        <dbReference type="ARBA" id="ARBA00004229"/>
    </source>
</evidence>
<evidence type="ECO:0000313" key="11">
    <source>
        <dbReference type="Proteomes" id="UP000734854"/>
    </source>
</evidence>
<comment type="caution">
    <text evidence="10">The sequence shown here is derived from an EMBL/GenBank/DDBJ whole genome shotgun (WGS) entry which is preliminary data.</text>
</comment>
<dbReference type="GO" id="GO:0016042">
    <property type="term" value="P:lipid catabolic process"/>
    <property type="evidence" value="ECO:0007669"/>
    <property type="project" value="UniProtKB-KW"/>
</dbReference>
<evidence type="ECO:0000313" key="10">
    <source>
        <dbReference type="EMBL" id="KAG6477294.1"/>
    </source>
</evidence>
<keyword evidence="4" id="KW-0934">Plastid</keyword>
<dbReference type="InterPro" id="IPR029058">
    <property type="entry name" value="AB_hydrolase_fold"/>
</dbReference>
<evidence type="ECO:0000256" key="8">
    <source>
        <dbReference type="ARBA" id="ARBA00023098"/>
    </source>
</evidence>
<dbReference type="Pfam" id="PF01764">
    <property type="entry name" value="Lipase_3"/>
    <property type="match status" value="1"/>
</dbReference>
<comment type="subcellular location">
    <subcellularLocation>
        <location evidence="1">Plastid</location>
        <location evidence="1">Chloroplast</location>
    </subcellularLocation>
</comment>
<reference evidence="10 11" key="1">
    <citation type="submission" date="2020-08" db="EMBL/GenBank/DDBJ databases">
        <title>Plant Genome Project.</title>
        <authorList>
            <person name="Zhang R.-G."/>
        </authorList>
    </citation>
    <scope>NUCLEOTIDE SEQUENCE [LARGE SCALE GENOMIC DNA]</scope>
    <source>
        <tissue evidence="10">Rhizome</tissue>
    </source>
</reference>
<dbReference type="Proteomes" id="UP000734854">
    <property type="component" value="Unassembled WGS sequence"/>
</dbReference>
<evidence type="ECO:0000259" key="9">
    <source>
        <dbReference type="Pfam" id="PF01764"/>
    </source>
</evidence>
<dbReference type="GO" id="GO:0008970">
    <property type="term" value="F:phospholipase A1 activity"/>
    <property type="evidence" value="ECO:0007669"/>
    <property type="project" value="TreeGrafter"/>
</dbReference>
<dbReference type="AlphaFoldDB" id="A0A8J5EYG4"/>
<gene>
    <name evidence="10" type="ORF">ZIOFF_066547</name>
</gene>
<dbReference type="PANTHER" id="PTHR31403">
    <property type="entry name" value="PHOSPHOLIPASE A1-IBETA2, CHLOROPLASTIC"/>
    <property type="match status" value="1"/>
</dbReference>
<dbReference type="Gene3D" id="3.40.50.1820">
    <property type="entry name" value="alpha/beta hydrolase"/>
    <property type="match status" value="1"/>
</dbReference>
<sequence>MAAACLPASRCCAGVTVCRRVDASACAAASIEMEFATAVTVPRRIAAKNTPAPVPAKATGPGQMMNVWKEMEDWEAVGAAPPLQPLLREGIARYGELVAACYKALDLDPSSDRYLNCKYGKKSMLRGVGMADSGYYVTKYIYAAPHFRLPIAARSCSPWIGYVAVSSSDCLCRCREILVSFRGTVTSTEWIANLMSSLEAARFDPHDPRLDVKVASGFLSLYTSGDSSTKFGSGSCREQLLSELSRLLCEYKGEEVSITLAGHSMGSALALLLGYDIAEPGLNQLGRRRSAPVMVCSFGGPRVGNAEFKRRCEELGVKVLRVVNVNDLVTKLPGVIFNEKFRNPVGGGRSSYAHVGVELALDFFEVQDYPACVHDLDAYIRLLKCPDSDDMVRAKRKGAASAAAFDIVKKARECSGRSQRLDAWRWQDAAMHVSHWTSEAGRLLKGS</sequence>
<proteinExistence type="inferred from homology"/>
<keyword evidence="6" id="KW-0809">Transit peptide</keyword>
<evidence type="ECO:0000256" key="7">
    <source>
        <dbReference type="ARBA" id="ARBA00022963"/>
    </source>
</evidence>
<dbReference type="SUPFAM" id="SSF53474">
    <property type="entry name" value="alpha/beta-Hydrolases"/>
    <property type="match status" value="1"/>
</dbReference>
<keyword evidence="3" id="KW-0150">Chloroplast</keyword>
<evidence type="ECO:0000256" key="2">
    <source>
        <dbReference type="ARBA" id="ARBA00010701"/>
    </source>
</evidence>
<evidence type="ECO:0000256" key="5">
    <source>
        <dbReference type="ARBA" id="ARBA00022801"/>
    </source>
</evidence>
<keyword evidence="8" id="KW-0443">Lipid metabolism</keyword>
<keyword evidence="11" id="KW-1185">Reference proteome</keyword>
<organism evidence="10 11">
    <name type="scientific">Zingiber officinale</name>
    <name type="common">Ginger</name>
    <name type="synonym">Amomum zingiber</name>
    <dbReference type="NCBI Taxonomy" id="94328"/>
    <lineage>
        <taxon>Eukaryota</taxon>
        <taxon>Viridiplantae</taxon>
        <taxon>Streptophyta</taxon>
        <taxon>Embryophyta</taxon>
        <taxon>Tracheophyta</taxon>
        <taxon>Spermatophyta</taxon>
        <taxon>Magnoliopsida</taxon>
        <taxon>Liliopsida</taxon>
        <taxon>Zingiberales</taxon>
        <taxon>Zingiberaceae</taxon>
        <taxon>Zingiber</taxon>
    </lineage>
</organism>